<dbReference type="InterPro" id="IPR043502">
    <property type="entry name" value="DNA/RNA_pol_sf"/>
</dbReference>
<protein>
    <submittedName>
        <fullName evidence="2">Putative endonuclease/reverse transcriptase</fullName>
    </submittedName>
</protein>
<keyword evidence="2" id="KW-0808">Transferase</keyword>
<dbReference type="PANTHER" id="PTHR33332">
    <property type="entry name" value="REVERSE TRANSCRIPTASE DOMAIN-CONTAINING PROTEIN"/>
    <property type="match status" value="1"/>
</dbReference>
<dbReference type="CDD" id="cd01650">
    <property type="entry name" value="RT_nLTR_like"/>
    <property type="match status" value="1"/>
</dbReference>
<accession>A0A6G5ACK6</accession>
<dbReference type="EMBL" id="GIKN01005627">
    <property type="protein sequence ID" value="NIE47900.1"/>
    <property type="molecule type" value="Transcribed_RNA"/>
</dbReference>
<feature type="domain" description="Reverse transcriptase" evidence="1">
    <location>
        <begin position="51"/>
        <end position="317"/>
    </location>
</feature>
<dbReference type="GO" id="GO:0003964">
    <property type="term" value="F:RNA-directed DNA polymerase activity"/>
    <property type="evidence" value="ECO:0007669"/>
    <property type="project" value="UniProtKB-KW"/>
</dbReference>
<dbReference type="Pfam" id="PF00078">
    <property type="entry name" value="RVT_1"/>
    <property type="match status" value="1"/>
</dbReference>
<dbReference type="PROSITE" id="PS50878">
    <property type="entry name" value="RT_POL"/>
    <property type="match status" value="1"/>
</dbReference>
<keyword evidence="2" id="KW-0255">Endonuclease</keyword>
<evidence type="ECO:0000259" key="1">
    <source>
        <dbReference type="PROSITE" id="PS50878"/>
    </source>
</evidence>
<dbReference type="InterPro" id="IPR000477">
    <property type="entry name" value="RT_dom"/>
</dbReference>
<proteinExistence type="predicted"/>
<name>A0A6G5ACK6_RHIMP</name>
<keyword evidence="2" id="KW-0540">Nuclease</keyword>
<dbReference type="OrthoDB" id="6503939at2759"/>
<keyword evidence="2" id="KW-0378">Hydrolase</keyword>
<sequence length="380" mass="43061">MEPIDIQLEGIITAINNLKLSSSCGVDGINSKVLKNTVTVTSKILLHIFRQSLETGMIPSDWKLAKIIPIFKSGNKTSCENYRPISLTCICCKILEHIIASHIYRHLESNHFFFKNQHGFRKGFSCETQLFEFTTELQANMDNNYQTDCVFFDYSKAFDRVAHCHLISKTFLLKLDSRTLSWLRNFLSNRQQYTTVNNLSSSLSDVSSGVPQGSVLAPLLFLIFINDLPQHVSSCIRVFADDCIIYHPIKNSDDHLSLQNDLDVINGWCCAWLMTLNVSKCKVMSFTRKPSISEFSYSINHSILSTATQYRYLGVILTPNLSWSDHITAISASASKSLGFLRRNLKAAPSCIRKLSYLTLVRPQLEYACSIWSLQSKILN</sequence>
<dbReference type="AlphaFoldDB" id="A0A6G5ACK6"/>
<evidence type="ECO:0000313" key="2">
    <source>
        <dbReference type="EMBL" id="NIE47900.1"/>
    </source>
</evidence>
<keyword evidence="2" id="KW-0548">Nucleotidyltransferase</keyword>
<keyword evidence="2" id="KW-0695">RNA-directed DNA polymerase</keyword>
<reference evidence="2" key="1">
    <citation type="submission" date="2020-03" db="EMBL/GenBank/DDBJ databases">
        <title>A transcriptome and proteome of the tick Rhipicephalus microplus shaped by the genetic composition of its hosts and developmental stage.</title>
        <authorList>
            <person name="Garcia G.R."/>
            <person name="Ribeiro J.M.C."/>
            <person name="Maruyama S.R."/>
            <person name="Gardinasse L.G."/>
            <person name="Nelson K."/>
            <person name="Ferreira B.R."/>
            <person name="Andrade T.G."/>
            <person name="Santos I.K.F.M."/>
        </authorList>
    </citation>
    <scope>NUCLEOTIDE SEQUENCE</scope>
    <source>
        <strain evidence="2">NSGR</strain>
        <tissue evidence="2">Salivary glands</tissue>
    </source>
</reference>
<dbReference type="GO" id="GO:0004519">
    <property type="term" value="F:endonuclease activity"/>
    <property type="evidence" value="ECO:0007669"/>
    <property type="project" value="UniProtKB-KW"/>
</dbReference>
<dbReference type="SUPFAM" id="SSF56672">
    <property type="entry name" value="DNA/RNA polymerases"/>
    <property type="match status" value="1"/>
</dbReference>
<organism evidence="2">
    <name type="scientific">Rhipicephalus microplus</name>
    <name type="common">Cattle tick</name>
    <name type="synonym">Boophilus microplus</name>
    <dbReference type="NCBI Taxonomy" id="6941"/>
    <lineage>
        <taxon>Eukaryota</taxon>
        <taxon>Metazoa</taxon>
        <taxon>Ecdysozoa</taxon>
        <taxon>Arthropoda</taxon>
        <taxon>Chelicerata</taxon>
        <taxon>Arachnida</taxon>
        <taxon>Acari</taxon>
        <taxon>Parasitiformes</taxon>
        <taxon>Ixodida</taxon>
        <taxon>Ixodoidea</taxon>
        <taxon>Ixodidae</taxon>
        <taxon>Rhipicephalinae</taxon>
        <taxon>Rhipicephalus</taxon>
        <taxon>Boophilus</taxon>
    </lineage>
</organism>